<keyword evidence="1 4" id="KW-0808">Transferase</keyword>
<dbReference type="OrthoDB" id="41532at2759"/>
<keyword evidence="2" id="KW-0732">Signal</keyword>
<dbReference type="InterPro" id="IPR016181">
    <property type="entry name" value="Acyl_CoA_acyltransferase"/>
</dbReference>
<gene>
    <name evidence="4" type="ORF">BJ684DRAFT_7867</name>
</gene>
<evidence type="ECO:0000256" key="1">
    <source>
        <dbReference type="ARBA" id="ARBA00022679"/>
    </source>
</evidence>
<dbReference type="SUPFAM" id="SSF55729">
    <property type="entry name" value="Acyl-CoA N-acyltransferases (Nat)"/>
    <property type="match status" value="1"/>
</dbReference>
<protein>
    <submittedName>
        <fullName evidence="4">Acyl-CoA N-acyltransferase</fullName>
    </submittedName>
</protein>
<dbReference type="InterPro" id="IPR050769">
    <property type="entry name" value="NAT_camello-type"/>
</dbReference>
<evidence type="ECO:0000259" key="3">
    <source>
        <dbReference type="PROSITE" id="PS51186"/>
    </source>
</evidence>
<dbReference type="EMBL" id="KZ987777">
    <property type="protein sequence ID" value="RKP14908.1"/>
    <property type="molecule type" value="Genomic_DNA"/>
</dbReference>
<sequence length="176" mass="20256">MWHVWIPQCLGLLLTASGLAWAMQSYFPIYYVNMSLRTDLSDIVKYYQGEGTQKPQNTANFWVCEVVELGKDEPWIVGCVGLDLNSQTFPGSPEVRRMSVESSYRHLGVARMLMETLEKRGLEVHASKLWLEISVHQVSAIRAYTRMGWVIVRTLQYNWDLQVVRMCRVLQSSPSP</sequence>
<feature type="domain" description="N-acetyltransferase" evidence="3">
    <location>
        <begin position="29"/>
        <end position="171"/>
    </location>
</feature>
<dbReference type="AlphaFoldDB" id="A0A4P9Y717"/>
<proteinExistence type="predicted"/>
<evidence type="ECO:0000256" key="2">
    <source>
        <dbReference type="SAM" id="SignalP"/>
    </source>
</evidence>
<dbReference type="GO" id="GO:0008080">
    <property type="term" value="F:N-acetyltransferase activity"/>
    <property type="evidence" value="ECO:0007669"/>
    <property type="project" value="InterPro"/>
</dbReference>
<reference evidence="5" key="1">
    <citation type="journal article" date="2018" name="Nat. Microbiol.">
        <title>Leveraging single-cell genomics to expand the fungal tree of life.</title>
        <authorList>
            <person name="Ahrendt S.R."/>
            <person name="Quandt C.A."/>
            <person name="Ciobanu D."/>
            <person name="Clum A."/>
            <person name="Salamov A."/>
            <person name="Andreopoulos B."/>
            <person name="Cheng J.F."/>
            <person name="Woyke T."/>
            <person name="Pelin A."/>
            <person name="Henrissat B."/>
            <person name="Reynolds N.K."/>
            <person name="Benny G.L."/>
            <person name="Smith M.E."/>
            <person name="James T.Y."/>
            <person name="Grigoriev I.V."/>
        </authorList>
    </citation>
    <scope>NUCLEOTIDE SEQUENCE [LARGE SCALE GENOMIC DNA]</scope>
</reference>
<dbReference type="CDD" id="cd04301">
    <property type="entry name" value="NAT_SF"/>
    <property type="match status" value="1"/>
</dbReference>
<dbReference type="Gene3D" id="3.40.630.30">
    <property type="match status" value="1"/>
</dbReference>
<evidence type="ECO:0000313" key="5">
    <source>
        <dbReference type="Proteomes" id="UP000267251"/>
    </source>
</evidence>
<feature type="chain" id="PRO_5020396447" evidence="2">
    <location>
        <begin position="23"/>
        <end position="176"/>
    </location>
</feature>
<dbReference type="Pfam" id="PF00583">
    <property type="entry name" value="Acetyltransf_1"/>
    <property type="match status" value="1"/>
</dbReference>
<feature type="signal peptide" evidence="2">
    <location>
        <begin position="1"/>
        <end position="22"/>
    </location>
</feature>
<keyword evidence="5" id="KW-1185">Reference proteome</keyword>
<dbReference type="Proteomes" id="UP000267251">
    <property type="component" value="Unassembled WGS sequence"/>
</dbReference>
<keyword evidence="4" id="KW-0012">Acyltransferase</keyword>
<dbReference type="PANTHER" id="PTHR13947:SF37">
    <property type="entry name" value="LD18367P"/>
    <property type="match status" value="1"/>
</dbReference>
<dbReference type="PROSITE" id="PS51186">
    <property type="entry name" value="GNAT"/>
    <property type="match status" value="1"/>
</dbReference>
<dbReference type="InterPro" id="IPR000182">
    <property type="entry name" value="GNAT_dom"/>
</dbReference>
<name>A0A4P9Y717_9FUNG</name>
<evidence type="ECO:0000313" key="4">
    <source>
        <dbReference type="EMBL" id="RKP14908.1"/>
    </source>
</evidence>
<organism evidence="4 5">
    <name type="scientific">Piptocephalis cylindrospora</name>
    <dbReference type="NCBI Taxonomy" id="1907219"/>
    <lineage>
        <taxon>Eukaryota</taxon>
        <taxon>Fungi</taxon>
        <taxon>Fungi incertae sedis</taxon>
        <taxon>Zoopagomycota</taxon>
        <taxon>Zoopagomycotina</taxon>
        <taxon>Zoopagomycetes</taxon>
        <taxon>Zoopagales</taxon>
        <taxon>Piptocephalidaceae</taxon>
        <taxon>Piptocephalis</taxon>
    </lineage>
</organism>
<dbReference type="PANTHER" id="PTHR13947">
    <property type="entry name" value="GNAT FAMILY N-ACETYLTRANSFERASE"/>
    <property type="match status" value="1"/>
</dbReference>
<accession>A0A4P9Y717</accession>